<proteinExistence type="predicted"/>
<evidence type="ECO:0000313" key="2">
    <source>
        <dbReference type="EMBL" id="HJB30010.1"/>
    </source>
</evidence>
<dbReference type="EMBL" id="DWYZ01000282">
    <property type="protein sequence ID" value="HJB30010.1"/>
    <property type="molecule type" value="Genomic_DNA"/>
</dbReference>
<dbReference type="AlphaFoldDB" id="A0A9D2LUR4"/>
<evidence type="ECO:0000259" key="1">
    <source>
        <dbReference type="Pfam" id="PF11796"/>
    </source>
</evidence>
<reference evidence="2" key="2">
    <citation type="submission" date="2021-04" db="EMBL/GenBank/DDBJ databases">
        <authorList>
            <person name="Gilroy R."/>
        </authorList>
    </citation>
    <scope>NUCLEOTIDE SEQUENCE</scope>
    <source>
        <strain evidence="2">ChiSjej1B19-5720</strain>
    </source>
</reference>
<sequence length="139" mass="16349">MKKTWRDGRQSSLTEECAGYFREFPVFDKLLKGFREKYASYGTFSGSVVLRGLKEEDREALEGFFQKSFHGQKSVTISAERFKKALADSRFSQTKPKDILEFYFQEEMTGKREQREKEKKDWEQILEEEMEGCGTLLGR</sequence>
<comment type="caution">
    <text evidence="2">The sequence shown here is derived from an EMBL/GenBank/DDBJ whole genome shotgun (WGS) entry which is preliminary data.</text>
</comment>
<reference evidence="2" key="1">
    <citation type="journal article" date="2021" name="PeerJ">
        <title>Extensive microbial diversity within the chicken gut microbiome revealed by metagenomics and culture.</title>
        <authorList>
            <person name="Gilroy R."/>
            <person name="Ravi A."/>
            <person name="Getino M."/>
            <person name="Pursley I."/>
            <person name="Horton D.L."/>
            <person name="Alikhan N.F."/>
            <person name="Baker D."/>
            <person name="Gharbi K."/>
            <person name="Hall N."/>
            <person name="Watson M."/>
            <person name="Adriaenssens E.M."/>
            <person name="Foster-Nyarko E."/>
            <person name="Jarju S."/>
            <person name="Secka A."/>
            <person name="Antonio M."/>
            <person name="Oren A."/>
            <person name="Chaudhuri R.R."/>
            <person name="La Ragione R."/>
            <person name="Hildebrand F."/>
            <person name="Pallen M.J."/>
        </authorList>
    </citation>
    <scope>NUCLEOTIDE SEQUENCE</scope>
    <source>
        <strain evidence="2">ChiSjej1B19-5720</strain>
    </source>
</reference>
<accession>A0A9D2LUR4</accession>
<gene>
    <name evidence="2" type="ORF">IAA06_14650</name>
</gene>
<organism evidence="2 3">
    <name type="scientific">Candidatus Blautia faecavium</name>
    <dbReference type="NCBI Taxonomy" id="2838487"/>
    <lineage>
        <taxon>Bacteria</taxon>
        <taxon>Bacillati</taxon>
        <taxon>Bacillota</taxon>
        <taxon>Clostridia</taxon>
        <taxon>Lachnospirales</taxon>
        <taxon>Lachnospiraceae</taxon>
        <taxon>Blautia</taxon>
    </lineage>
</organism>
<dbReference type="Proteomes" id="UP000823842">
    <property type="component" value="Unassembled WGS sequence"/>
</dbReference>
<evidence type="ECO:0000313" key="3">
    <source>
        <dbReference type="Proteomes" id="UP000823842"/>
    </source>
</evidence>
<name>A0A9D2LUR4_9FIRM</name>
<protein>
    <recommendedName>
        <fullName evidence="1">Conserved hypothetical protein CHP02679 N terminus domain-containing protein</fullName>
    </recommendedName>
</protein>
<feature type="domain" description="Conserved hypothetical protein CHP02679 N terminus" evidence="1">
    <location>
        <begin position="45"/>
        <end position="128"/>
    </location>
</feature>
<dbReference type="Pfam" id="PF11796">
    <property type="entry name" value="DUF3323"/>
    <property type="match status" value="1"/>
</dbReference>
<feature type="non-terminal residue" evidence="2">
    <location>
        <position position="139"/>
    </location>
</feature>
<dbReference type="InterPro" id="IPR024466">
    <property type="entry name" value="CHP02679_N"/>
</dbReference>